<dbReference type="AlphaFoldDB" id="A0A372LL93"/>
<accession>A0A372LL93</accession>
<reference evidence="1 2" key="1">
    <citation type="submission" date="2018-08" db="EMBL/GenBank/DDBJ databases">
        <title>Bacillus chawlae sp. nov., Bacillus glennii sp. nov., and Bacillus saganii sp. nov. Isolated from the Vehicle Assembly Building at Kennedy Space Center where the Viking Spacecraft were Assembled.</title>
        <authorList>
            <person name="Seuylemezian A."/>
            <person name="Vaishampayan P."/>
        </authorList>
    </citation>
    <scope>NUCLEOTIDE SEQUENCE [LARGE SCALE GENOMIC DNA]</scope>
    <source>
        <strain evidence="1 2">V47-23a</strain>
    </source>
</reference>
<comment type="caution">
    <text evidence="1">The sequence shown here is derived from an EMBL/GenBank/DDBJ whole genome shotgun (WGS) entry which is preliminary data.</text>
</comment>
<proteinExistence type="predicted"/>
<name>A0A372LL93_9BACI</name>
<sequence length="78" mass="9451">MRQPDLIKRLIKSLKIQDLREFWGEGKERKRAETELEKEERNAGMTRVCEKGRFTVIDFQLQESSFYSCMEWGFCARW</sequence>
<keyword evidence="2" id="KW-1185">Reference proteome</keyword>
<protein>
    <submittedName>
        <fullName evidence="1">Uncharacterized protein</fullName>
    </submittedName>
</protein>
<dbReference type="Proteomes" id="UP000264541">
    <property type="component" value="Unassembled WGS sequence"/>
</dbReference>
<evidence type="ECO:0000313" key="1">
    <source>
        <dbReference type="EMBL" id="RFU67576.1"/>
    </source>
</evidence>
<dbReference type="EMBL" id="QVTE01000041">
    <property type="protein sequence ID" value="RFU67576.1"/>
    <property type="molecule type" value="Genomic_DNA"/>
</dbReference>
<gene>
    <name evidence="1" type="ORF">D0469_14290</name>
</gene>
<evidence type="ECO:0000313" key="2">
    <source>
        <dbReference type="Proteomes" id="UP000264541"/>
    </source>
</evidence>
<organism evidence="1 2">
    <name type="scientific">Peribacillus saganii</name>
    <dbReference type="NCBI Taxonomy" id="2303992"/>
    <lineage>
        <taxon>Bacteria</taxon>
        <taxon>Bacillati</taxon>
        <taxon>Bacillota</taxon>
        <taxon>Bacilli</taxon>
        <taxon>Bacillales</taxon>
        <taxon>Bacillaceae</taxon>
        <taxon>Peribacillus</taxon>
    </lineage>
</organism>